<dbReference type="InterPro" id="IPR001173">
    <property type="entry name" value="Glyco_trans_2-like"/>
</dbReference>
<keyword evidence="1" id="KW-1133">Transmembrane helix</keyword>
<dbReference type="PANTHER" id="PTHR43685">
    <property type="entry name" value="GLYCOSYLTRANSFERASE"/>
    <property type="match status" value="1"/>
</dbReference>
<dbReference type="Pfam" id="PF00535">
    <property type="entry name" value="Glycos_transf_2"/>
    <property type="match status" value="1"/>
</dbReference>
<organism evidence="3 4">
    <name type="scientific">Rhodohalobacter barkolensis</name>
    <dbReference type="NCBI Taxonomy" id="2053187"/>
    <lineage>
        <taxon>Bacteria</taxon>
        <taxon>Pseudomonadati</taxon>
        <taxon>Balneolota</taxon>
        <taxon>Balneolia</taxon>
        <taxon>Balneolales</taxon>
        <taxon>Balneolaceae</taxon>
        <taxon>Rhodohalobacter</taxon>
    </lineage>
</organism>
<feature type="transmembrane region" description="Helical" evidence="1">
    <location>
        <begin position="237"/>
        <end position="257"/>
    </location>
</feature>
<dbReference type="EMBL" id="PISP01000001">
    <property type="protein sequence ID" value="PKD43977.1"/>
    <property type="molecule type" value="Genomic_DNA"/>
</dbReference>
<dbReference type="Proteomes" id="UP000233398">
    <property type="component" value="Unassembled WGS sequence"/>
</dbReference>
<protein>
    <submittedName>
        <fullName evidence="3">Glycosyltransferase</fullName>
    </submittedName>
</protein>
<keyword evidence="1" id="KW-0812">Transmembrane</keyword>
<dbReference type="PANTHER" id="PTHR43685:SF2">
    <property type="entry name" value="GLYCOSYLTRANSFERASE 2-LIKE DOMAIN-CONTAINING PROTEIN"/>
    <property type="match status" value="1"/>
</dbReference>
<evidence type="ECO:0000259" key="2">
    <source>
        <dbReference type="Pfam" id="PF00535"/>
    </source>
</evidence>
<dbReference type="InterPro" id="IPR029044">
    <property type="entry name" value="Nucleotide-diphossugar_trans"/>
</dbReference>
<comment type="caution">
    <text evidence="3">The sequence shown here is derived from an EMBL/GenBank/DDBJ whole genome shotgun (WGS) entry which is preliminary data.</text>
</comment>
<sequence>MDYSVIVPIYNRPDEIDELLQSLTLQTYGDFEVLVIEDGSTDRCDQIVEKYSDQLSIRYFYKENSGQGFSRNFGFDKAAGDYFVVFDSDCIIPPHYFESVNRYLAIHDVDCWGGPDRAHQSFSPIQKAISFSMTSFFTTGGIRGRKNHIGTFHPRSFNMGISQEVYKETGGYKITRMGEDIEFSLRIINKGFKTGLIEDAYVYHKRRTDFKQFYHQLHFFGRARINIKRFYPNELKLVHLLPVFFVIGLPISLFLMLTGDGVLSKLILLYPLYALVLFIDAATSTKDLKISFLGMVAGFIQLTAYGIGFLEELSKDFKKSG</sequence>
<dbReference type="InterPro" id="IPR050834">
    <property type="entry name" value="Glycosyltransf_2"/>
</dbReference>
<feature type="transmembrane region" description="Helical" evidence="1">
    <location>
        <begin position="290"/>
        <end position="310"/>
    </location>
</feature>
<dbReference type="GO" id="GO:0016740">
    <property type="term" value="F:transferase activity"/>
    <property type="evidence" value="ECO:0007669"/>
    <property type="project" value="UniProtKB-KW"/>
</dbReference>
<feature type="domain" description="Glycosyltransferase 2-like" evidence="2">
    <location>
        <begin position="4"/>
        <end position="163"/>
    </location>
</feature>
<dbReference type="Gene3D" id="3.90.550.10">
    <property type="entry name" value="Spore Coat Polysaccharide Biosynthesis Protein SpsA, Chain A"/>
    <property type="match status" value="1"/>
</dbReference>
<evidence type="ECO:0000313" key="3">
    <source>
        <dbReference type="EMBL" id="PKD43977.1"/>
    </source>
</evidence>
<reference evidence="3 4" key="1">
    <citation type="submission" date="2017-11" db="EMBL/GenBank/DDBJ databases">
        <title>Rhodohalobacter 15182 sp. nov., isolated from a salt lake.</title>
        <authorList>
            <person name="Han S."/>
        </authorList>
    </citation>
    <scope>NUCLEOTIDE SEQUENCE [LARGE SCALE GENOMIC DNA]</scope>
    <source>
        <strain evidence="3 4">15182</strain>
    </source>
</reference>
<proteinExistence type="predicted"/>
<evidence type="ECO:0000313" key="4">
    <source>
        <dbReference type="Proteomes" id="UP000233398"/>
    </source>
</evidence>
<keyword evidence="1" id="KW-0472">Membrane</keyword>
<dbReference type="RefSeq" id="WP_101071220.1">
    <property type="nucleotide sequence ID" value="NZ_PISP01000001.1"/>
</dbReference>
<keyword evidence="3" id="KW-0808">Transferase</keyword>
<dbReference type="SUPFAM" id="SSF53448">
    <property type="entry name" value="Nucleotide-diphospho-sugar transferases"/>
    <property type="match status" value="1"/>
</dbReference>
<dbReference type="OrthoDB" id="9813550at2"/>
<accession>A0A2N0VIF8</accession>
<dbReference type="AlphaFoldDB" id="A0A2N0VIF8"/>
<keyword evidence="4" id="KW-1185">Reference proteome</keyword>
<name>A0A2N0VIF8_9BACT</name>
<gene>
    <name evidence="3" type="ORF">CWD77_00430</name>
</gene>
<feature type="transmembrane region" description="Helical" evidence="1">
    <location>
        <begin position="263"/>
        <end position="283"/>
    </location>
</feature>
<evidence type="ECO:0000256" key="1">
    <source>
        <dbReference type="SAM" id="Phobius"/>
    </source>
</evidence>